<accession>A0A6J5NUL9</accession>
<feature type="domain" description="Terminase large subunit-like ATPase" evidence="1">
    <location>
        <begin position="89"/>
        <end position="236"/>
    </location>
</feature>
<dbReference type="PANTHER" id="PTHR41287:SF1">
    <property type="entry name" value="PROTEIN YMFN"/>
    <property type="match status" value="1"/>
</dbReference>
<dbReference type="InterPro" id="IPR005021">
    <property type="entry name" value="Terminase_largesu-like"/>
</dbReference>
<dbReference type="Pfam" id="PF03354">
    <property type="entry name" value="TerL_ATPase"/>
    <property type="match status" value="1"/>
</dbReference>
<proteinExistence type="predicted"/>
<evidence type="ECO:0000313" key="2">
    <source>
        <dbReference type="EMBL" id="CAB4163169.1"/>
    </source>
</evidence>
<reference evidence="2" key="1">
    <citation type="submission" date="2020-04" db="EMBL/GenBank/DDBJ databases">
        <authorList>
            <person name="Chiriac C."/>
            <person name="Salcher M."/>
            <person name="Ghai R."/>
            <person name="Kavagutti S V."/>
        </authorList>
    </citation>
    <scope>NUCLEOTIDE SEQUENCE</scope>
</reference>
<protein>
    <submittedName>
        <fullName evidence="2">Terminase large subunit, Lambdalikevirus-type</fullName>
    </submittedName>
</protein>
<dbReference type="EMBL" id="LR796749">
    <property type="protein sequence ID" value="CAB4163169.1"/>
    <property type="molecule type" value="Genomic_DNA"/>
</dbReference>
<evidence type="ECO:0000259" key="1">
    <source>
        <dbReference type="Pfam" id="PF03354"/>
    </source>
</evidence>
<dbReference type="PANTHER" id="PTHR41287">
    <property type="match status" value="1"/>
</dbReference>
<name>A0A6J5NUL9_9CAUD</name>
<dbReference type="Gene3D" id="3.40.50.300">
    <property type="entry name" value="P-loop containing nucleotide triphosphate hydrolases"/>
    <property type="match status" value="1"/>
</dbReference>
<dbReference type="InterPro" id="IPR027417">
    <property type="entry name" value="P-loop_NTPase"/>
</dbReference>
<dbReference type="InterPro" id="IPR046461">
    <property type="entry name" value="TerL_ATPase"/>
</dbReference>
<gene>
    <name evidence="2" type="ORF">UFOVP801_7</name>
</gene>
<sequence length="499" mass="54949">MSKAGQGQIRALEVVSEATRAQEGISTSSKPLIGSGTPRIYSRLNDLPSKGLEIIDFASSIGFELMPWQKFVFEHALKIKPDGRWHAPLVVVVAARQNGKSTIMEMSILARLFLWQESLQLGSAHVLTTSLETFRHVVNIIESNESLAKQVKKIRWAHGSEEIELMSGARYVVKAANAAARGFAKPETVYMDETRQLKDTEAWSAMRYTMMAAKNPQLWTFSNAGDQHSLILNQLRERGMASAAGGNDDIAYFEWSAYSDKIEDEKNWVASNPALGHTIHEDNIRAVLNDPPDVVQTEVLCRWVNTISGAIPVKEWEECGSDEIELDVEKTTWFGLDLSPDRRDGALVAAQKNPDDTFNIKLLHTWHNPISLDDKAIANDIAPYARKYPLEYVAFSKRTSSAVAARLMPAGIPVIDIDGALYGQSCDELLGAITSKRLIHGKQAELSKQILSAVRLPMGDGGWIIGRRASSVAVCAAVASALAVHFATRPEMEIDILVG</sequence>
<organism evidence="2">
    <name type="scientific">uncultured Caudovirales phage</name>
    <dbReference type="NCBI Taxonomy" id="2100421"/>
    <lineage>
        <taxon>Viruses</taxon>
        <taxon>Duplodnaviria</taxon>
        <taxon>Heunggongvirae</taxon>
        <taxon>Uroviricota</taxon>
        <taxon>Caudoviricetes</taxon>
        <taxon>Peduoviridae</taxon>
        <taxon>Maltschvirus</taxon>
        <taxon>Maltschvirus maltsch</taxon>
    </lineage>
</organism>